<comment type="similarity">
    <text evidence="2 6">Belongs to the GDT1 family.</text>
</comment>
<feature type="transmembrane region" description="Helical" evidence="6">
    <location>
        <begin position="134"/>
        <end position="154"/>
    </location>
</feature>
<dbReference type="GO" id="GO:0046873">
    <property type="term" value="F:metal ion transmembrane transporter activity"/>
    <property type="evidence" value="ECO:0007669"/>
    <property type="project" value="InterPro"/>
</dbReference>
<feature type="transmembrane region" description="Helical" evidence="6">
    <location>
        <begin position="67"/>
        <end position="84"/>
    </location>
</feature>
<evidence type="ECO:0000313" key="10">
    <source>
        <dbReference type="Proteomes" id="UP000295058"/>
    </source>
</evidence>
<evidence type="ECO:0000256" key="2">
    <source>
        <dbReference type="ARBA" id="ARBA00009190"/>
    </source>
</evidence>
<evidence type="ECO:0000256" key="4">
    <source>
        <dbReference type="ARBA" id="ARBA00022989"/>
    </source>
</evidence>
<evidence type="ECO:0000313" key="8">
    <source>
        <dbReference type="EMBL" id="TDW62454.1"/>
    </source>
</evidence>
<accession>A0A235CL38</accession>
<gene>
    <name evidence="7" type="ORF">B6S09_06130</name>
    <name evidence="8" type="ORF">LY04_00522</name>
</gene>
<dbReference type="Pfam" id="PF01169">
    <property type="entry name" value="GDT1"/>
    <property type="match status" value="2"/>
</dbReference>
<feature type="transmembrane region" description="Helical" evidence="6">
    <location>
        <begin position="166"/>
        <end position="185"/>
    </location>
</feature>
<comment type="subcellular location">
    <subcellularLocation>
        <location evidence="1 6">Membrane</location>
        <topology evidence="1 6">Multi-pass membrane protein</topology>
    </subcellularLocation>
</comment>
<dbReference type="InterPro" id="IPR001727">
    <property type="entry name" value="GDT1-like"/>
</dbReference>
<dbReference type="AlphaFoldDB" id="A0A235CL38"/>
<evidence type="ECO:0000256" key="5">
    <source>
        <dbReference type="ARBA" id="ARBA00023136"/>
    </source>
</evidence>
<keyword evidence="4 6" id="KW-1133">Transmembrane helix</keyword>
<dbReference type="Proteomes" id="UP000295058">
    <property type="component" value="Unassembled WGS sequence"/>
</dbReference>
<keyword evidence="10" id="KW-1185">Reference proteome</keyword>
<comment type="caution">
    <text evidence="7">The sequence shown here is derived from an EMBL/GenBank/DDBJ whole genome shotgun (WGS) entry which is preliminary data.</text>
</comment>
<feature type="transmembrane region" description="Helical" evidence="6">
    <location>
        <begin position="37"/>
        <end position="61"/>
    </location>
</feature>
<dbReference type="Proteomes" id="UP000243640">
    <property type="component" value="Unassembled WGS sequence"/>
</dbReference>
<evidence type="ECO:0000313" key="9">
    <source>
        <dbReference type="Proteomes" id="UP000243640"/>
    </source>
</evidence>
<keyword evidence="5 6" id="KW-0472">Membrane</keyword>
<dbReference type="EMBL" id="NQJF01000004">
    <property type="protein sequence ID" value="OYD25252.1"/>
    <property type="molecule type" value="Genomic_DNA"/>
</dbReference>
<reference evidence="8 10" key="2">
    <citation type="submission" date="2019-03" db="EMBL/GenBank/DDBJ databases">
        <title>Genomic Encyclopedia of Archaeal and Bacterial Type Strains, Phase II (KMG-II): from individual species to whole genera.</title>
        <authorList>
            <person name="Goeker M."/>
        </authorList>
    </citation>
    <scope>NUCLEOTIDE SEQUENCE [LARGE SCALE GENOMIC DNA]</scope>
    <source>
        <strain evidence="8 10">DSM 15594</strain>
    </source>
</reference>
<dbReference type="OrthoDB" id="9801356at2"/>
<dbReference type="PANTHER" id="PTHR12608">
    <property type="entry name" value="TRANSMEMBRANE PROTEIN HTP-1 RELATED"/>
    <property type="match status" value="1"/>
</dbReference>
<reference evidence="7 9" key="1">
    <citation type="submission" date="2017-08" db="EMBL/GenBank/DDBJ databases">
        <title>Draft Genome Sequence of the Marine Bacterium Oceanimonas baumannii ATCC 700832.</title>
        <authorList>
            <person name="Mcclelland W.D."/>
            <person name="Brennan M.A."/>
            <person name="Trachtenberg A.M."/>
            <person name="Maclea K.S."/>
        </authorList>
    </citation>
    <scope>NUCLEOTIDE SEQUENCE [LARGE SCALE GENOMIC DNA]</scope>
    <source>
        <strain evidence="7 9">ATCC 700832</strain>
    </source>
</reference>
<feature type="transmembrane region" description="Helical" evidence="6">
    <location>
        <begin position="96"/>
        <end position="114"/>
    </location>
</feature>
<dbReference type="PANTHER" id="PTHR12608:SF1">
    <property type="entry name" value="TRANSMEMBRANE PROTEIN 165"/>
    <property type="match status" value="1"/>
</dbReference>
<evidence type="ECO:0000313" key="7">
    <source>
        <dbReference type="EMBL" id="OYD25252.1"/>
    </source>
</evidence>
<protein>
    <recommendedName>
        <fullName evidence="6">GDT1 family protein</fullName>
    </recommendedName>
</protein>
<organism evidence="7 9">
    <name type="scientific">Oceanimonas baumannii</name>
    <dbReference type="NCBI Taxonomy" id="129578"/>
    <lineage>
        <taxon>Bacteria</taxon>
        <taxon>Pseudomonadati</taxon>
        <taxon>Pseudomonadota</taxon>
        <taxon>Gammaproteobacteria</taxon>
        <taxon>Aeromonadales</taxon>
        <taxon>Aeromonadaceae</taxon>
        <taxon>Oceanimonas</taxon>
    </lineage>
</organism>
<evidence type="ECO:0000256" key="6">
    <source>
        <dbReference type="RuleBase" id="RU365102"/>
    </source>
</evidence>
<sequence length="187" mass="20813">MEALTTSTFAVSIAEIGDKTQLLALVLACRFKKPVPIIAGIFLATVINHALAGSVGVWLQGWLDPRWLRWLLATSFFAMAVWMMIPDKPDNEDNRFYRLGPFVATFILFFIAEIGDKTQIATTLLAARFVDDFWWVVAGTTLGMMIANLPAVLIGHKGAGRIPMHWVHGISALIFLALGISTLWWPW</sequence>
<proteinExistence type="inferred from homology"/>
<dbReference type="GO" id="GO:0016020">
    <property type="term" value="C:membrane"/>
    <property type="evidence" value="ECO:0007669"/>
    <property type="project" value="UniProtKB-SubCell"/>
</dbReference>
<dbReference type="RefSeq" id="WP_094277620.1">
    <property type="nucleotide sequence ID" value="NZ_NQJF01000004.1"/>
</dbReference>
<evidence type="ECO:0000256" key="1">
    <source>
        <dbReference type="ARBA" id="ARBA00004141"/>
    </source>
</evidence>
<evidence type="ECO:0000256" key="3">
    <source>
        <dbReference type="ARBA" id="ARBA00022692"/>
    </source>
</evidence>
<keyword evidence="3 6" id="KW-0812">Transmembrane</keyword>
<dbReference type="EMBL" id="SODO01000001">
    <property type="protein sequence ID" value="TDW62454.1"/>
    <property type="molecule type" value="Genomic_DNA"/>
</dbReference>
<name>A0A235CL38_9GAMM</name>